<dbReference type="OrthoDB" id="1667587at2759"/>
<reference evidence="1 2" key="1">
    <citation type="submission" date="2020-03" db="EMBL/GenBank/DDBJ databases">
        <title>Dissostichus mawsoni Genome sequencing and assembly.</title>
        <authorList>
            <person name="Park H."/>
        </authorList>
    </citation>
    <scope>NUCLEOTIDE SEQUENCE [LARGE SCALE GENOMIC DNA]</scope>
    <source>
        <strain evidence="1">DM0001</strain>
        <tissue evidence="1">Muscle</tissue>
    </source>
</reference>
<sequence>MAQQRGVNSLQFNQDQNHEQIGSVASCSMLHRSNLLALVGGGINPKFSEISMLVWDDARESRDPKEKL</sequence>
<organism evidence="1 2">
    <name type="scientific">Dissostichus mawsoni</name>
    <name type="common">Antarctic cod</name>
    <dbReference type="NCBI Taxonomy" id="36200"/>
    <lineage>
        <taxon>Eukaryota</taxon>
        <taxon>Metazoa</taxon>
        <taxon>Chordata</taxon>
        <taxon>Craniata</taxon>
        <taxon>Vertebrata</taxon>
        <taxon>Euteleostomi</taxon>
        <taxon>Actinopterygii</taxon>
        <taxon>Neopterygii</taxon>
        <taxon>Teleostei</taxon>
        <taxon>Neoteleostei</taxon>
        <taxon>Acanthomorphata</taxon>
        <taxon>Eupercaria</taxon>
        <taxon>Perciformes</taxon>
        <taxon>Notothenioidei</taxon>
        <taxon>Nototheniidae</taxon>
        <taxon>Dissostichus</taxon>
    </lineage>
</organism>
<keyword evidence="2" id="KW-1185">Reference proteome</keyword>
<comment type="caution">
    <text evidence="1">The sequence shown here is derived from an EMBL/GenBank/DDBJ whole genome shotgun (WGS) entry which is preliminary data.</text>
</comment>
<protein>
    <submittedName>
        <fullName evidence="1">Uncharacterized protein</fullName>
    </submittedName>
</protein>
<dbReference type="Proteomes" id="UP000518266">
    <property type="component" value="Unassembled WGS sequence"/>
</dbReference>
<evidence type="ECO:0000313" key="2">
    <source>
        <dbReference type="Proteomes" id="UP000518266"/>
    </source>
</evidence>
<name>A0A7J5YI86_DISMA</name>
<dbReference type="AlphaFoldDB" id="A0A7J5YI86"/>
<dbReference type="EMBL" id="JAAKFY010000012">
    <property type="protein sequence ID" value="KAF3848479.1"/>
    <property type="molecule type" value="Genomic_DNA"/>
</dbReference>
<accession>A0A7J5YI86</accession>
<evidence type="ECO:0000313" key="1">
    <source>
        <dbReference type="EMBL" id="KAF3848479.1"/>
    </source>
</evidence>
<gene>
    <name evidence="1" type="ORF">F7725_014976</name>
</gene>
<proteinExistence type="predicted"/>
<feature type="non-terminal residue" evidence="1">
    <location>
        <position position="1"/>
    </location>
</feature>